<dbReference type="EMBL" id="JAEUGD010000053">
    <property type="protein sequence ID" value="MBL6447867.1"/>
    <property type="molecule type" value="Genomic_DNA"/>
</dbReference>
<name>A0A937FZS6_9BACT</name>
<sequence>MKDNPHLNILVQLAKVDGETDDAELDLIRQIGISSNVSPEDIDSIISQTAAEDTIPSLVHLTKEEKIELMANLVLVMKIDGRVHKEEMKFCLKVLRKLGYDEDALFELVSTTLVDPEMEITKEDIQRRAERYLNN</sequence>
<accession>A0A937FZS6</accession>
<dbReference type="SUPFAM" id="SSF158682">
    <property type="entry name" value="TerB-like"/>
    <property type="match status" value="1"/>
</dbReference>
<gene>
    <name evidence="1" type="ORF">JMN32_16220</name>
</gene>
<dbReference type="Proteomes" id="UP000614216">
    <property type="component" value="Unassembled WGS sequence"/>
</dbReference>
<protein>
    <recommendedName>
        <fullName evidence="3">Co-chaperone DjlA N-terminal domain-containing protein</fullName>
    </recommendedName>
</protein>
<proteinExistence type="predicted"/>
<reference evidence="1" key="1">
    <citation type="submission" date="2021-01" db="EMBL/GenBank/DDBJ databases">
        <title>Fulvivirga kasyanovii gen. nov., sp nov., a novel member of the phylum Bacteroidetes isolated from seawater in a mussel farm.</title>
        <authorList>
            <person name="Zhao L.-H."/>
            <person name="Wang Z.-J."/>
        </authorList>
    </citation>
    <scope>NUCLEOTIDE SEQUENCE</scope>
    <source>
        <strain evidence="1">29W222</strain>
    </source>
</reference>
<comment type="caution">
    <text evidence="1">The sequence shown here is derived from an EMBL/GenBank/DDBJ whole genome shotgun (WGS) entry which is preliminary data.</text>
</comment>
<dbReference type="AlphaFoldDB" id="A0A937FZS6"/>
<dbReference type="InterPro" id="IPR029024">
    <property type="entry name" value="TerB-like"/>
</dbReference>
<evidence type="ECO:0000313" key="1">
    <source>
        <dbReference type="EMBL" id="MBL6447867.1"/>
    </source>
</evidence>
<evidence type="ECO:0008006" key="3">
    <source>
        <dbReference type="Google" id="ProtNLM"/>
    </source>
</evidence>
<organism evidence="1 2">
    <name type="scientific">Fulvivirga marina</name>
    <dbReference type="NCBI Taxonomy" id="2494733"/>
    <lineage>
        <taxon>Bacteria</taxon>
        <taxon>Pseudomonadati</taxon>
        <taxon>Bacteroidota</taxon>
        <taxon>Cytophagia</taxon>
        <taxon>Cytophagales</taxon>
        <taxon>Fulvivirgaceae</taxon>
        <taxon>Fulvivirga</taxon>
    </lineage>
</organism>
<dbReference type="RefSeq" id="WP_202857399.1">
    <property type="nucleotide sequence ID" value="NZ_JAEUGD010000053.1"/>
</dbReference>
<evidence type="ECO:0000313" key="2">
    <source>
        <dbReference type="Proteomes" id="UP000614216"/>
    </source>
</evidence>
<keyword evidence="2" id="KW-1185">Reference proteome</keyword>
<dbReference type="Gene3D" id="1.10.3680.10">
    <property type="entry name" value="TerB-like"/>
    <property type="match status" value="1"/>
</dbReference>